<dbReference type="InterPro" id="IPR044097">
    <property type="entry name" value="Bds1/SdsA1_MBL-fold"/>
</dbReference>
<dbReference type="Gene3D" id="3.30.1050.10">
    <property type="entry name" value="SCP2 sterol-binding domain"/>
    <property type="match status" value="1"/>
</dbReference>
<dbReference type="SMART" id="SM00849">
    <property type="entry name" value="Lactamase_B"/>
    <property type="match status" value="1"/>
</dbReference>
<evidence type="ECO:0000256" key="1">
    <source>
        <dbReference type="ARBA" id="ARBA00022723"/>
    </source>
</evidence>
<name>A0A2I2F149_ASPCN</name>
<evidence type="ECO:0000313" key="6">
    <source>
        <dbReference type="EMBL" id="PLB34364.1"/>
    </source>
</evidence>
<dbReference type="InterPro" id="IPR052195">
    <property type="entry name" value="Bact_Alkyl/Aryl-Sulfatase"/>
</dbReference>
<proteinExistence type="inferred from homology"/>
<dbReference type="InterPro" id="IPR036866">
    <property type="entry name" value="RibonucZ/Hydroxyglut_hydro"/>
</dbReference>
<keyword evidence="7" id="KW-1185">Reference proteome</keyword>
<sequence length="630" mass="69332">MSEPKPASQFIIDQQAQIRETLPFDDERDFVNASRGLIGRRNPNTVDNDQGETVWDNDAYDFLEEEAPDTANPSLWRQSKLVHLDGLYQVTEGIYQVRGLDLSNTTFIEGKEGLIVIDPLTSQETGAAAFALYKEHRGADRPVKGIIYTHSHVDHFGGVRGIVTDEEVEKNDIKILAPEGFLEHAVSENVFTGTAMSRRAAYMYGAALERGPSGQIGAGLGQTVSTGTVTLIAPNVDITTTGESHTIDEVEMVFQMAPDTEAPSEMLIYFPGFKALCAAEDATHTFHNILTLRGAVVRDPHSWSKYLTETIDLFGHDAEVVFASHHWPTWGNENLMNFLTSQRDLYAYVHDQTLRLLNKGYNGPEIAEMMTLPPALDKAWSARGYYGSINHNVKAIYQRYSGWFDGNPAHLWEHTPVEKAKRYVELAGGLAEIISKGRLAFKTGDFRWAAELLNHAVFANPDSKPAKDLLADVYEQLGYGSENGTWRNFFISGSTELRTGNFGTPTQTSAPDVLSQLTPEMLFDATAVQINGPNAWDTELAIDVVVTDLGLTYRWWLSNGALVYSTAKQPGDAAVTLTGTSKQLTALAVYGPKPLQLRKAGIKIDGDTDALDTLASLLDPGNPDFNIVTP</sequence>
<keyword evidence="2 6" id="KW-0378">Hydrolase</keyword>
<dbReference type="CDD" id="cd07710">
    <property type="entry name" value="arylsulfatase_Sdsa1-like_MBL-fold"/>
    <property type="match status" value="1"/>
</dbReference>
<dbReference type="GO" id="GO:0046983">
    <property type="term" value="F:protein dimerization activity"/>
    <property type="evidence" value="ECO:0007669"/>
    <property type="project" value="InterPro"/>
</dbReference>
<evidence type="ECO:0000256" key="3">
    <source>
        <dbReference type="ARBA" id="ARBA00022833"/>
    </source>
</evidence>
<dbReference type="EMBL" id="KZ559180">
    <property type="protein sequence ID" value="PLB34364.1"/>
    <property type="molecule type" value="Genomic_DNA"/>
</dbReference>
<dbReference type="Pfam" id="PF00753">
    <property type="entry name" value="Lactamase_B"/>
    <property type="match status" value="1"/>
</dbReference>
<feature type="domain" description="Metallo-beta-lactamase" evidence="5">
    <location>
        <begin position="102"/>
        <end position="325"/>
    </location>
</feature>
<dbReference type="SUPFAM" id="SSF56281">
    <property type="entry name" value="Metallo-hydrolase/oxidoreductase"/>
    <property type="match status" value="1"/>
</dbReference>
<dbReference type="InterPro" id="IPR029229">
    <property type="entry name" value="Alkyl_sulf_C"/>
</dbReference>
<accession>A0A2I2F149</accession>
<dbReference type="AlphaFoldDB" id="A0A2I2F149"/>
<keyword evidence="1" id="KW-0479">Metal-binding</keyword>
<protein>
    <submittedName>
        <fullName evidence="6">Metallo-hydrolase/oxidoreductase</fullName>
    </submittedName>
</protein>
<dbReference type="Gene3D" id="3.60.15.30">
    <property type="entry name" value="Metallo-beta-lactamase domain"/>
    <property type="match status" value="1"/>
</dbReference>
<dbReference type="PANTHER" id="PTHR43223">
    <property type="entry name" value="ALKYL/ARYL-SULFATASE"/>
    <property type="match status" value="1"/>
</dbReference>
<keyword evidence="3" id="KW-0862">Zinc</keyword>
<dbReference type="GO" id="GO:0018741">
    <property type="term" value="F:linear primary-alkylsulfatase activity"/>
    <property type="evidence" value="ECO:0007669"/>
    <property type="project" value="InterPro"/>
</dbReference>
<gene>
    <name evidence="6" type="ORF">BDW47DRAFT_129093</name>
</gene>
<dbReference type="GeneID" id="36524104"/>
<dbReference type="InterPro" id="IPR001279">
    <property type="entry name" value="Metallo-B-lactamas"/>
</dbReference>
<evidence type="ECO:0000313" key="7">
    <source>
        <dbReference type="Proteomes" id="UP000234585"/>
    </source>
</evidence>
<dbReference type="OrthoDB" id="449487at2759"/>
<dbReference type="InterPro" id="IPR036527">
    <property type="entry name" value="SCP2_sterol-bd_dom_sf"/>
</dbReference>
<dbReference type="PANTHER" id="PTHR43223:SF1">
    <property type="entry name" value="ALKYL_ARYL-SULFATASE BDS1"/>
    <property type="match status" value="1"/>
</dbReference>
<reference evidence="6 7" key="1">
    <citation type="submission" date="2017-12" db="EMBL/GenBank/DDBJ databases">
        <authorList>
            <consortium name="DOE Joint Genome Institute"/>
            <person name="Haridas S."/>
            <person name="Kjaerbolling I."/>
            <person name="Vesth T.C."/>
            <person name="Frisvad J.C."/>
            <person name="Nybo J.L."/>
            <person name="Theobald S."/>
            <person name="Kuo A."/>
            <person name="Bowyer P."/>
            <person name="Matsuda Y."/>
            <person name="Mondo S."/>
            <person name="Lyhne E.K."/>
            <person name="Kogle M.E."/>
            <person name="Clum A."/>
            <person name="Lipzen A."/>
            <person name="Salamov A."/>
            <person name="Ngan C.Y."/>
            <person name="Daum C."/>
            <person name="Chiniquy J."/>
            <person name="Barry K."/>
            <person name="LaButti K."/>
            <person name="Simmons B.A."/>
            <person name="Magnuson J.K."/>
            <person name="Mortensen U.H."/>
            <person name="Larsen T.O."/>
            <person name="Grigoriev I.V."/>
            <person name="Baker S.E."/>
            <person name="Andersen M.R."/>
            <person name="Nordberg H.P."/>
            <person name="Cantor M.N."/>
            <person name="Hua S.X."/>
        </authorList>
    </citation>
    <scope>NUCLEOTIDE SEQUENCE [LARGE SCALE GENOMIC DNA]</scope>
    <source>
        <strain evidence="6 7">CBS 102.13</strain>
    </source>
</reference>
<dbReference type="SUPFAM" id="SSF55718">
    <property type="entry name" value="SCP-like"/>
    <property type="match status" value="1"/>
</dbReference>
<dbReference type="InterPro" id="IPR029228">
    <property type="entry name" value="Alkyl_sulf_dimr"/>
</dbReference>
<organism evidence="6 7">
    <name type="scientific">Aspergillus candidus</name>
    <dbReference type="NCBI Taxonomy" id="41067"/>
    <lineage>
        <taxon>Eukaryota</taxon>
        <taxon>Fungi</taxon>
        <taxon>Dikarya</taxon>
        <taxon>Ascomycota</taxon>
        <taxon>Pezizomycotina</taxon>
        <taxon>Eurotiomycetes</taxon>
        <taxon>Eurotiomycetidae</taxon>
        <taxon>Eurotiales</taxon>
        <taxon>Aspergillaceae</taxon>
        <taxon>Aspergillus</taxon>
        <taxon>Aspergillus subgen. Circumdati</taxon>
    </lineage>
</organism>
<dbReference type="GO" id="GO:0046872">
    <property type="term" value="F:metal ion binding"/>
    <property type="evidence" value="ECO:0007669"/>
    <property type="project" value="UniProtKB-KW"/>
</dbReference>
<dbReference type="Gene3D" id="1.25.40.880">
    <property type="entry name" value="Alkyl sulfatase, dimerisation domain"/>
    <property type="match status" value="1"/>
</dbReference>
<dbReference type="RefSeq" id="XP_024668376.1">
    <property type="nucleotide sequence ID" value="XM_024816944.1"/>
</dbReference>
<evidence type="ECO:0000256" key="4">
    <source>
        <dbReference type="ARBA" id="ARBA00033751"/>
    </source>
</evidence>
<comment type="similarity">
    <text evidence="4">Belongs to the metallo-beta-lactamase superfamily. Type III sulfatase family.</text>
</comment>
<dbReference type="Pfam" id="PF14864">
    <property type="entry name" value="Alkyl_sulf_C"/>
    <property type="match status" value="1"/>
</dbReference>
<dbReference type="Pfam" id="PF14863">
    <property type="entry name" value="Alkyl_sulf_dimr"/>
    <property type="match status" value="1"/>
</dbReference>
<evidence type="ECO:0000259" key="5">
    <source>
        <dbReference type="SMART" id="SM00849"/>
    </source>
</evidence>
<dbReference type="GO" id="GO:0018909">
    <property type="term" value="P:dodecyl sulfate metabolic process"/>
    <property type="evidence" value="ECO:0007669"/>
    <property type="project" value="InterPro"/>
</dbReference>
<dbReference type="FunFam" id="3.60.15.30:FF:000001">
    <property type="entry name" value="Alkyl/aryl-sulfatase BDS1"/>
    <property type="match status" value="1"/>
</dbReference>
<evidence type="ECO:0000256" key="2">
    <source>
        <dbReference type="ARBA" id="ARBA00022801"/>
    </source>
</evidence>
<dbReference type="Proteomes" id="UP000234585">
    <property type="component" value="Unassembled WGS sequence"/>
</dbReference>
<dbReference type="InterPro" id="IPR038536">
    <property type="entry name" value="Alkyl/aryl-sulf_dimr_sf"/>
</dbReference>